<dbReference type="EMBL" id="JBBMFE010000004">
    <property type="protein sequence ID" value="MEQ2472078.1"/>
    <property type="molecule type" value="Genomic_DNA"/>
</dbReference>
<dbReference type="RefSeq" id="WP_349164196.1">
    <property type="nucleotide sequence ID" value="NZ_JBBMFE010000004.1"/>
</dbReference>
<name>A0ABV1FFA7_9FIRM</name>
<keyword evidence="2" id="KW-1185">Reference proteome</keyword>
<reference evidence="1 2" key="1">
    <citation type="submission" date="2024-03" db="EMBL/GenBank/DDBJ databases">
        <title>Human intestinal bacterial collection.</title>
        <authorList>
            <person name="Pauvert C."/>
            <person name="Hitch T.C.A."/>
            <person name="Clavel T."/>
        </authorList>
    </citation>
    <scope>NUCLEOTIDE SEQUENCE [LARGE SCALE GENOMIC DNA]</scope>
    <source>
        <strain evidence="1 2">CLA-AA-H132</strain>
    </source>
</reference>
<dbReference type="Proteomes" id="UP001438008">
    <property type="component" value="Unassembled WGS sequence"/>
</dbReference>
<comment type="caution">
    <text evidence="1">The sequence shown here is derived from an EMBL/GenBank/DDBJ whole genome shotgun (WGS) entry which is preliminary data.</text>
</comment>
<evidence type="ECO:0000313" key="2">
    <source>
        <dbReference type="Proteomes" id="UP001438008"/>
    </source>
</evidence>
<proteinExistence type="predicted"/>
<gene>
    <name evidence="1" type="ORF">WMO29_06185</name>
</gene>
<accession>A0ABV1FFA7</accession>
<organism evidence="1 2">
    <name type="scientific">Laedolimicola intestinihominis</name>
    <dbReference type="NCBI Taxonomy" id="3133166"/>
    <lineage>
        <taxon>Bacteria</taxon>
        <taxon>Bacillati</taxon>
        <taxon>Bacillota</taxon>
        <taxon>Clostridia</taxon>
        <taxon>Lachnospirales</taxon>
        <taxon>Lachnospiraceae</taxon>
        <taxon>Laedolimicola</taxon>
    </lineage>
</organism>
<protein>
    <submittedName>
        <fullName evidence="1">Uncharacterized protein</fullName>
    </submittedName>
</protein>
<evidence type="ECO:0000313" key="1">
    <source>
        <dbReference type="EMBL" id="MEQ2472078.1"/>
    </source>
</evidence>
<sequence>MRFWNKLEKSFLRSRSGKQHAKTDIRERFDAVDEEKLSHDGEAMLSFYRQQGIRGHIRSFQIILDGAPVSKIEMEKQCNILCEPGFHKIHIKLDTMKSQILNLKAEAGVRYFFEIACTMEEGLILKQVEMERIEEE</sequence>